<protein>
    <submittedName>
        <fullName evidence="1">DUF2059 domain-containing protein</fullName>
    </submittedName>
</protein>
<proteinExistence type="predicted"/>
<organism evidence="1 2">
    <name type="scientific">Dolichospermum flos-aquae LEGE 04289</name>
    <dbReference type="NCBI Taxonomy" id="1828708"/>
    <lineage>
        <taxon>Bacteria</taxon>
        <taxon>Bacillati</taxon>
        <taxon>Cyanobacteriota</taxon>
        <taxon>Cyanophyceae</taxon>
        <taxon>Nostocales</taxon>
        <taxon>Aphanizomenonaceae</taxon>
        <taxon>Dolichospermum</taxon>
    </lineage>
</organism>
<dbReference type="Proteomes" id="UP000597867">
    <property type="component" value="Unassembled WGS sequence"/>
</dbReference>
<reference evidence="1" key="1">
    <citation type="submission" date="2020-10" db="EMBL/GenBank/DDBJ databases">
        <authorList>
            <person name="Castelo-Branco R."/>
            <person name="Eusebio N."/>
            <person name="Adriana R."/>
            <person name="Vieira A."/>
            <person name="Brugerolle De Fraissinette N."/>
            <person name="Rezende De Castro R."/>
            <person name="Schneider M.P."/>
            <person name="Vasconcelos V."/>
            <person name="Leao P.N."/>
        </authorList>
    </citation>
    <scope>NUCLEOTIDE SEQUENCE</scope>
    <source>
        <strain evidence="1">LEGE 04289</strain>
    </source>
</reference>
<evidence type="ECO:0000313" key="1">
    <source>
        <dbReference type="EMBL" id="MBE9217820.1"/>
    </source>
</evidence>
<gene>
    <name evidence="1" type="ORF">IQ222_03195</name>
</gene>
<comment type="caution">
    <text evidence="1">The sequence shown here is derived from an EMBL/GenBank/DDBJ whole genome shotgun (WGS) entry which is preliminary data.</text>
</comment>
<name>A0ACC5PXV2_DOLFA</name>
<dbReference type="EMBL" id="JADEWF010000006">
    <property type="protein sequence ID" value="MBE9217820.1"/>
    <property type="molecule type" value="Genomic_DNA"/>
</dbReference>
<keyword evidence="2" id="KW-1185">Reference proteome</keyword>
<accession>A0ACC5PXV2</accession>
<evidence type="ECO:0000313" key="2">
    <source>
        <dbReference type="Proteomes" id="UP000597867"/>
    </source>
</evidence>
<sequence length="175" mass="20024">MAFKTMQIKTFIFAVSLSFLSTVNIPVFAQIRVIPTLPTNKIEDQEKISNIKKLLDITGFKNIARLETIKLRDSFKAQYPQIPAKLLDAFLAELKLEEIVDELIPLYSKYFSNEEIKGLIVFYETPLGKYYLTVGPQISNEAEEIGRKYGIRAMQRALQKLKLEGLNSEGYVTPR</sequence>